<dbReference type="SUPFAM" id="SSF49464">
    <property type="entry name" value="Carboxypeptidase regulatory domain-like"/>
    <property type="match status" value="1"/>
</dbReference>
<evidence type="ECO:0000256" key="1">
    <source>
        <dbReference type="ARBA" id="ARBA00022729"/>
    </source>
</evidence>
<evidence type="ECO:0000256" key="2">
    <source>
        <dbReference type="SAM" id="SignalP"/>
    </source>
</evidence>
<gene>
    <name evidence="4" type="ORF">MUY34_09470</name>
</gene>
<feature type="domain" description="Secretion system C-terminal sorting" evidence="3">
    <location>
        <begin position="140"/>
        <end position="213"/>
    </location>
</feature>
<dbReference type="InterPro" id="IPR026444">
    <property type="entry name" value="Secre_tail"/>
</dbReference>
<dbReference type="NCBIfam" id="TIGR04183">
    <property type="entry name" value="Por_Secre_tail"/>
    <property type="match status" value="1"/>
</dbReference>
<keyword evidence="5" id="KW-1185">Reference proteome</keyword>
<dbReference type="InterPro" id="IPR008969">
    <property type="entry name" value="CarboxyPept-like_regulatory"/>
</dbReference>
<accession>A0ABT0H914</accession>
<dbReference type="Pfam" id="PF13715">
    <property type="entry name" value="CarbopepD_reg_2"/>
    <property type="match status" value="1"/>
</dbReference>
<dbReference type="Gene3D" id="2.60.40.1120">
    <property type="entry name" value="Carboxypeptidase-like, regulatory domain"/>
    <property type="match status" value="1"/>
</dbReference>
<dbReference type="Proteomes" id="UP001203687">
    <property type="component" value="Unassembled WGS sequence"/>
</dbReference>
<reference evidence="4" key="1">
    <citation type="submission" date="2022-04" db="EMBL/GenBank/DDBJ databases">
        <authorList>
            <person name="Ren T."/>
        </authorList>
    </citation>
    <scope>NUCLEOTIDE SEQUENCE</scope>
    <source>
        <strain evidence="4">F63249</strain>
    </source>
</reference>
<organism evidence="4 5">
    <name type="scientific">Psychroserpens algicola</name>
    <dbReference type="NCBI Taxonomy" id="1719034"/>
    <lineage>
        <taxon>Bacteria</taxon>
        <taxon>Pseudomonadati</taxon>
        <taxon>Bacteroidota</taxon>
        <taxon>Flavobacteriia</taxon>
        <taxon>Flavobacteriales</taxon>
        <taxon>Flavobacteriaceae</taxon>
        <taxon>Psychroserpens</taxon>
    </lineage>
</organism>
<keyword evidence="1 2" id="KW-0732">Signal</keyword>
<dbReference type="RefSeq" id="WP_248412867.1">
    <property type="nucleotide sequence ID" value="NZ_JALPQF010000008.1"/>
</dbReference>
<comment type="caution">
    <text evidence="4">The sequence shown here is derived from an EMBL/GenBank/DDBJ whole genome shotgun (WGS) entry which is preliminary data.</text>
</comment>
<evidence type="ECO:0000259" key="3">
    <source>
        <dbReference type="Pfam" id="PF18962"/>
    </source>
</evidence>
<sequence>MKSLLLFFTTLMSLTSFGQQLIHGSISDNNEALPFATICIKNSTKGVMSDDYGNFTIEAKPTDTLQVSYLGYKPKSVVVGKKTQIEVILNDYEQLDTVLLYGYKYKSISCGVICTMTECYLDDEDKLEERMIETSESIKLFPNPSKSGVFNLKLMEDVSELHIVVADISGRIIVNTTQTKLNSNAVVDLSNQPSGLYIINLMSNGTKIASKRAIKI</sequence>
<evidence type="ECO:0000313" key="4">
    <source>
        <dbReference type="EMBL" id="MCK8480851.1"/>
    </source>
</evidence>
<evidence type="ECO:0000313" key="5">
    <source>
        <dbReference type="Proteomes" id="UP001203687"/>
    </source>
</evidence>
<dbReference type="EMBL" id="JALPQF010000008">
    <property type="protein sequence ID" value="MCK8480851.1"/>
    <property type="molecule type" value="Genomic_DNA"/>
</dbReference>
<feature type="signal peptide" evidence="2">
    <location>
        <begin position="1"/>
        <end position="18"/>
    </location>
</feature>
<name>A0ABT0H914_9FLAO</name>
<feature type="chain" id="PRO_5046703230" evidence="2">
    <location>
        <begin position="19"/>
        <end position="216"/>
    </location>
</feature>
<proteinExistence type="predicted"/>
<dbReference type="Pfam" id="PF18962">
    <property type="entry name" value="Por_Secre_tail"/>
    <property type="match status" value="1"/>
</dbReference>
<protein>
    <submittedName>
        <fullName evidence="4">Carboxypeptidase-like regulatory domain-containing protein</fullName>
    </submittedName>
</protein>